<dbReference type="STRING" id="675120.M2Y5K2"/>
<keyword evidence="2 3" id="KW-0040">ANK repeat</keyword>
<evidence type="ECO:0000313" key="6">
    <source>
        <dbReference type="Proteomes" id="UP000016933"/>
    </source>
</evidence>
<dbReference type="InterPro" id="IPR002110">
    <property type="entry name" value="Ankyrin_rpt"/>
</dbReference>
<dbReference type="eggNOG" id="KOG0504">
    <property type="taxonomic scope" value="Eukaryota"/>
</dbReference>
<sequence>MHSTAPTALTFDETDDLLYFTRANEVQDLEQTITQLVQKYRSTPKDVLEAAVDPETGNTVLHFCSANGLVELLPVLLGKVDQTAADQTNGASHSKLVNHGNREGNTPIHWAAYNGHLAVVKLLVAAGADMWVKNAAGHLAMFEAERAEKDDVVQYLLEVGGKDVETGGSEGQASADDVADVQEDEPEGGASAQA</sequence>
<dbReference type="OrthoDB" id="10057496at2759"/>
<feature type="repeat" description="ANK" evidence="3">
    <location>
        <begin position="103"/>
        <end position="135"/>
    </location>
</feature>
<dbReference type="EMBL" id="KB446540">
    <property type="protein sequence ID" value="EME43524.1"/>
    <property type="molecule type" value="Genomic_DNA"/>
</dbReference>
<dbReference type="SUPFAM" id="SSF48403">
    <property type="entry name" value="Ankyrin repeat"/>
    <property type="match status" value="1"/>
</dbReference>
<dbReference type="PRINTS" id="PR01415">
    <property type="entry name" value="ANKYRIN"/>
</dbReference>
<dbReference type="PROSITE" id="PS50297">
    <property type="entry name" value="ANK_REP_REGION"/>
    <property type="match status" value="1"/>
</dbReference>
<dbReference type="InterPro" id="IPR036770">
    <property type="entry name" value="Ankyrin_rpt-contain_sf"/>
</dbReference>
<dbReference type="PANTHER" id="PTHR24126:SF14">
    <property type="entry name" value="ANK_REP_REGION DOMAIN-CONTAINING PROTEIN"/>
    <property type="match status" value="1"/>
</dbReference>
<organism evidence="5 6">
    <name type="scientific">Dothistroma septosporum (strain NZE10 / CBS 128990)</name>
    <name type="common">Red band needle blight fungus</name>
    <name type="synonym">Mycosphaerella pini</name>
    <dbReference type="NCBI Taxonomy" id="675120"/>
    <lineage>
        <taxon>Eukaryota</taxon>
        <taxon>Fungi</taxon>
        <taxon>Dikarya</taxon>
        <taxon>Ascomycota</taxon>
        <taxon>Pezizomycotina</taxon>
        <taxon>Dothideomycetes</taxon>
        <taxon>Dothideomycetidae</taxon>
        <taxon>Mycosphaerellales</taxon>
        <taxon>Mycosphaerellaceae</taxon>
        <taxon>Dothistroma</taxon>
    </lineage>
</organism>
<evidence type="ECO:0000313" key="5">
    <source>
        <dbReference type="EMBL" id="EME43524.1"/>
    </source>
</evidence>
<reference evidence="6" key="1">
    <citation type="journal article" date="2012" name="PLoS Genet.">
        <title>The genomes of the fungal plant pathogens Cladosporium fulvum and Dothistroma septosporum reveal adaptation to different hosts and lifestyles but also signatures of common ancestry.</title>
        <authorList>
            <person name="de Wit P.J.G.M."/>
            <person name="van der Burgt A."/>
            <person name="Oekmen B."/>
            <person name="Stergiopoulos I."/>
            <person name="Abd-Elsalam K.A."/>
            <person name="Aerts A.L."/>
            <person name="Bahkali A.H."/>
            <person name="Beenen H.G."/>
            <person name="Chettri P."/>
            <person name="Cox M.P."/>
            <person name="Datema E."/>
            <person name="de Vries R.P."/>
            <person name="Dhillon B."/>
            <person name="Ganley A.R."/>
            <person name="Griffiths S.A."/>
            <person name="Guo Y."/>
            <person name="Hamelin R.C."/>
            <person name="Henrissat B."/>
            <person name="Kabir M.S."/>
            <person name="Jashni M.K."/>
            <person name="Kema G."/>
            <person name="Klaubauf S."/>
            <person name="Lapidus A."/>
            <person name="Levasseur A."/>
            <person name="Lindquist E."/>
            <person name="Mehrabi R."/>
            <person name="Ohm R.A."/>
            <person name="Owen T.J."/>
            <person name="Salamov A."/>
            <person name="Schwelm A."/>
            <person name="Schijlen E."/>
            <person name="Sun H."/>
            <person name="van den Burg H.A."/>
            <person name="van Ham R.C.H.J."/>
            <person name="Zhang S."/>
            <person name="Goodwin S.B."/>
            <person name="Grigoriev I.V."/>
            <person name="Collemare J."/>
            <person name="Bradshaw R.E."/>
        </authorList>
    </citation>
    <scope>NUCLEOTIDE SEQUENCE [LARGE SCALE GENOMIC DNA]</scope>
    <source>
        <strain evidence="6">NZE10 / CBS 128990</strain>
    </source>
</reference>
<feature type="region of interest" description="Disordered" evidence="4">
    <location>
        <begin position="163"/>
        <end position="194"/>
    </location>
</feature>
<evidence type="ECO:0000256" key="1">
    <source>
        <dbReference type="ARBA" id="ARBA00022737"/>
    </source>
</evidence>
<keyword evidence="6" id="KW-1185">Reference proteome</keyword>
<dbReference type="AlphaFoldDB" id="M2Y5K2"/>
<dbReference type="PANTHER" id="PTHR24126">
    <property type="entry name" value="ANKYRIN REPEAT, PH AND SEC7 DOMAIN CONTAINING PROTEIN SECG-RELATED"/>
    <property type="match status" value="1"/>
</dbReference>
<dbReference type="OMA" id="EAENVGW"/>
<gene>
    <name evidence="5" type="ORF">DOTSEDRAFT_97520</name>
</gene>
<evidence type="ECO:0000256" key="4">
    <source>
        <dbReference type="SAM" id="MobiDB-lite"/>
    </source>
</evidence>
<feature type="non-terminal residue" evidence="5">
    <location>
        <position position="194"/>
    </location>
</feature>
<name>M2Y5K2_DOTSN</name>
<evidence type="ECO:0000256" key="2">
    <source>
        <dbReference type="ARBA" id="ARBA00023043"/>
    </source>
</evidence>
<accession>M2Y5K2</accession>
<dbReference type="PROSITE" id="PS50088">
    <property type="entry name" value="ANK_REPEAT"/>
    <property type="match status" value="1"/>
</dbReference>
<dbReference type="SMART" id="SM00248">
    <property type="entry name" value="ANK"/>
    <property type="match status" value="3"/>
</dbReference>
<dbReference type="Proteomes" id="UP000016933">
    <property type="component" value="Unassembled WGS sequence"/>
</dbReference>
<dbReference type="Gene3D" id="1.25.40.20">
    <property type="entry name" value="Ankyrin repeat-containing domain"/>
    <property type="match status" value="1"/>
</dbReference>
<feature type="compositionally biased region" description="Acidic residues" evidence="4">
    <location>
        <begin position="177"/>
        <end position="187"/>
    </location>
</feature>
<dbReference type="Pfam" id="PF12796">
    <property type="entry name" value="Ank_2"/>
    <property type="match status" value="1"/>
</dbReference>
<keyword evidence="1" id="KW-0677">Repeat</keyword>
<protein>
    <submittedName>
        <fullName evidence="5">Uncharacterized protein</fullName>
    </submittedName>
</protein>
<dbReference type="HOGENOM" id="CLU_000134_20_0_1"/>
<reference evidence="5 6" key="2">
    <citation type="journal article" date="2012" name="PLoS Pathog.">
        <title>Diverse lifestyles and strategies of plant pathogenesis encoded in the genomes of eighteen Dothideomycetes fungi.</title>
        <authorList>
            <person name="Ohm R.A."/>
            <person name="Feau N."/>
            <person name="Henrissat B."/>
            <person name="Schoch C.L."/>
            <person name="Horwitz B.A."/>
            <person name="Barry K.W."/>
            <person name="Condon B.J."/>
            <person name="Copeland A.C."/>
            <person name="Dhillon B."/>
            <person name="Glaser F."/>
            <person name="Hesse C.N."/>
            <person name="Kosti I."/>
            <person name="LaButti K."/>
            <person name="Lindquist E.A."/>
            <person name="Lucas S."/>
            <person name="Salamov A.A."/>
            <person name="Bradshaw R.E."/>
            <person name="Ciuffetti L."/>
            <person name="Hamelin R.C."/>
            <person name="Kema G.H.J."/>
            <person name="Lawrence C."/>
            <person name="Scott J.A."/>
            <person name="Spatafora J.W."/>
            <person name="Turgeon B.G."/>
            <person name="de Wit P.J.G.M."/>
            <person name="Zhong S."/>
            <person name="Goodwin S.B."/>
            <person name="Grigoriev I.V."/>
        </authorList>
    </citation>
    <scope>NUCLEOTIDE SEQUENCE [LARGE SCALE GENOMIC DNA]</scope>
    <source>
        <strain evidence="6">NZE10 / CBS 128990</strain>
    </source>
</reference>
<evidence type="ECO:0000256" key="3">
    <source>
        <dbReference type="PROSITE-ProRule" id="PRU00023"/>
    </source>
</evidence>
<proteinExistence type="predicted"/>